<dbReference type="InterPro" id="IPR010920">
    <property type="entry name" value="LSM_dom_sf"/>
</dbReference>
<dbReference type="RefSeq" id="XP_003073816.1">
    <property type="nucleotide sequence ID" value="XM_003073770.1"/>
</dbReference>
<dbReference type="InterPro" id="IPR011992">
    <property type="entry name" value="EF-hand-dom_pair"/>
</dbReference>
<feature type="transmembrane region" description="Helical" evidence="4">
    <location>
        <begin position="32"/>
        <end position="51"/>
    </location>
</feature>
<dbReference type="GO" id="GO:0006820">
    <property type="term" value="P:monoatomic anion transport"/>
    <property type="evidence" value="ECO:0007669"/>
    <property type="project" value="TreeGrafter"/>
</dbReference>
<feature type="domain" description="EF-hand" evidence="5">
    <location>
        <begin position="287"/>
        <end position="322"/>
    </location>
</feature>
<sequence length="549" mass="61816">MEKEDFRWFEGDGETEAEEFVPAPNRVSSVSYVIDAIGGIFYSIFVLSLVARVTTYVFGLKLLVFSVDLNVVFLSITVVSLLFIVLAIARETMTFMALTLGMVENSDACAKLQRLVMVSVWFGLSAYWIKYVGTAYGHNFYIIKKVFMSGMITSAAYSIVTIAMAYFESFFLKKTLKRKLDDVQKTERIVYAMKNYRYDISESGGGPTPECTCRDLFCFRTAATVGSRETGRNGGEEGFHMFTGGLLINAPEIRGIMDAKTLARDVFFKASGGKDVLSYEDFSAIFPGAQDAQNAFSFFDSNHSKVISKKEFHDTTIYFYMERVNLEKAIMRAEDFIGIILGTLNVITGVVLCFVYLMIFGVPLQELFALILSGSLAFSFIASGIATDMYHNFMMLASHPFDIGDDVIIDGADYRIYEFGLTSTSLIGENGGKVKLLNSDLRKKNLVNMTRAPEKIIVFNFDLNPDIRPEEFKRFKSIIHEFIKQKPFDYDNEFSLQASTENFVSIDVLSCTMILKCKSYKNKSKKFLLRVEMTSFLRSLIAEMGIGVK</sequence>
<evidence type="ECO:0000256" key="4">
    <source>
        <dbReference type="SAM" id="Phobius"/>
    </source>
</evidence>
<accession>E0S9S1</accession>
<organism evidence="6 7">
    <name type="scientific">Encephalitozoon intestinalis (strain ATCC 50506)</name>
    <name type="common">Microsporidian parasite</name>
    <name type="synonym">Septata intestinalis</name>
    <dbReference type="NCBI Taxonomy" id="876142"/>
    <lineage>
        <taxon>Eukaryota</taxon>
        <taxon>Fungi</taxon>
        <taxon>Fungi incertae sedis</taxon>
        <taxon>Microsporidia</taxon>
        <taxon>Unikaryonidae</taxon>
        <taxon>Encephalitozoon</taxon>
    </lineage>
</organism>
<evidence type="ECO:0000256" key="2">
    <source>
        <dbReference type="ARBA" id="ARBA00008017"/>
    </source>
</evidence>
<gene>
    <name evidence="6" type="ORF">Eint_101310</name>
</gene>
<dbReference type="InterPro" id="IPR006685">
    <property type="entry name" value="MscS_channel_2nd"/>
</dbReference>
<keyword evidence="4" id="KW-0472">Membrane</keyword>
<dbReference type="SUPFAM" id="SSF47473">
    <property type="entry name" value="EF-hand"/>
    <property type="match status" value="1"/>
</dbReference>
<dbReference type="InterPro" id="IPR016688">
    <property type="entry name" value="MscS-like_plants/fungi"/>
</dbReference>
<keyword evidence="7" id="KW-1185">Reference proteome</keyword>
<name>E0S9S1_ENCIT</name>
<reference evidence="6 7" key="2">
    <citation type="journal article" date="2012" name="Proc. Natl. Acad. Sci. U.S.A.">
        <title>Gain and loss of multiple functionally related, horizontally transferred genes in the reduced genomes of two microsporidian parasites.</title>
        <authorList>
            <person name="Pombert J.-F."/>
            <person name="Selman M."/>
            <person name="Burki F."/>
            <person name="Bardell F.T."/>
            <person name="Farinelli L."/>
            <person name="Solter L.F."/>
            <person name="Whitman D.W."/>
            <person name="Weiss L.M."/>
            <person name="Corradi N."/>
            <person name="Keeling P.J."/>
        </authorList>
    </citation>
    <scope>NUCLEOTIDE SEQUENCE [LARGE SCALE GENOMIC DNA]</scope>
    <source>
        <strain evidence="6 7">ATCC 50506</strain>
    </source>
</reference>
<evidence type="ECO:0000256" key="3">
    <source>
        <dbReference type="ARBA" id="ARBA00022837"/>
    </source>
</evidence>
<evidence type="ECO:0000256" key="1">
    <source>
        <dbReference type="ARBA" id="ARBA00004141"/>
    </source>
</evidence>
<evidence type="ECO:0000313" key="6">
    <source>
        <dbReference type="EMBL" id="ADM12456.1"/>
    </source>
</evidence>
<evidence type="ECO:0000259" key="5">
    <source>
        <dbReference type="PROSITE" id="PS50222"/>
    </source>
</evidence>
<comment type="subcellular location">
    <subcellularLocation>
        <location evidence="1">Membrane</location>
        <topology evidence="1">Multi-pass membrane protein</topology>
    </subcellularLocation>
</comment>
<dbReference type="InterPro" id="IPR002048">
    <property type="entry name" value="EF_hand_dom"/>
</dbReference>
<dbReference type="Proteomes" id="UP000002313">
    <property type="component" value="Chromosome X"/>
</dbReference>
<dbReference type="GO" id="GO:0005886">
    <property type="term" value="C:plasma membrane"/>
    <property type="evidence" value="ECO:0007669"/>
    <property type="project" value="TreeGrafter"/>
</dbReference>
<feature type="transmembrane region" description="Helical" evidence="4">
    <location>
        <begin position="115"/>
        <end position="134"/>
    </location>
</feature>
<dbReference type="PANTHER" id="PTHR31618">
    <property type="entry name" value="MECHANOSENSITIVE ION CHANNEL PROTEIN 5"/>
    <property type="match status" value="1"/>
</dbReference>
<dbReference type="OrthoDB" id="544685at2759"/>
<dbReference type="EMBL" id="CP001951">
    <property type="protein sequence ID" value="ADM12456.1"/>
    <property type="molecule type" value="Genomic_DNA"/>
</dbReference>
<dbReference type="SUPFAM" id="SSF50182">
    <property type="entry name" value="Sm-like ribonucleoproteins"/>
    <property type="match status" value="1"/>
</dbReference>
<comment type="similarity">
    <text evidence="2">Belongs to the MscS (TC 1.A.23) family.</text>
</comment>
<keyword evidence="4" id="KW-1133">Transmembrane helix</keyword>
<dbReference type="InterPro" id="IPR018247">
    <property type="entry name" value="EF_Hand_1_Ca_BS"/>
</dbReference>
<feature type="transmembrane region" description="Helical" evidence="4">
    <location>
        <begin position="146"/>
        <end position="167"/>
    </location>
</feature>
<feature type="transmembrane region" description="Helical" evidence="4">
    <location>
        <begin position="71"/>
        <end position="89"/>
    </location>
</feature>
<dbReference type="KEGG" id="ein:Eint_101310"/>
<protein>
    <recommendedName>
        <fullName evidence="5">EF-hand domain-containing protein</fullName>
    </recommendedName>
</protein>
<dbReference type="AlphaFoldDB" id="E0S9S1"/>
<evidence type="ECO:0000313" key="7">
    <source>
        <dbReference type="Proteomes" id="UP000002313"/>
    </source>
</evidence>
<keyword evidence="3" id="KW-0106">Calcium</keyword>
<dbReference type="VEuPathDB" id="MicrosporidiaDB:Eint_101310"/>
<reference evidence="6 7" key="1">
    <citation type="journal article" date="2010" name="Nat. Commun.">
        <title>The complete sequence of the smallest known nuclear genome from the microsporidian Encephalitozoon intestinalis.</title>
        <authorList>
            <person name="Corradi N."/>
            <person name="Pombert J.-F."/>
            <person name="Farinelli L."/>
            <person name="Didier E.S."/>
            <person name="Keeling P.J."/>
        </authorList>
    </citation>
    <scope>NUCLEOTIDE SEQUENCE [LARGE SCALE GENOMIC DNA]</scope>
    <source>
        <strain evidence="6 7">ATCC 50506</strain>
    </source>
</reference>
<dbReference type="GO" id="GO:0005509">
    <property type="term" value="F:calcium ion binding"/>
    <property type="evidence" value="ECO:0007669"/>
    <property type="project" value="InterPro"/>
</dbReference>
<dbReference type="GO" id="GO:0008381">
    <property type="term" value="F:mechanosensitive monoatomic ion channel activity"/>
    <property type="evidence" value="ECO:0007669"/>
    <property type="project" value="TreeGrafter"/>
</dbReference>
<dbReference type="HOGENOM" id="CLU_032061_0_0_1"/>
<keyword evidence="4" id="KW-0812">Transmembrane</keyword>
<feature type="transmembrane region" description="Helical" evidence="4">
    <location>
        <begin position="336"/>
        <end position="361"/>
    </location>
</feature>
<dbReference type="PROSITE" id="PS00018">
    <property type="entry name" value="EF_HAND_1"/>
    <property type="match status" value="1"/>
</dbReference>
<feature type="transmembrane region" description="Helical" evidence="4">
    <location>
        <begin position="367"/>
        <end position="386"/>
    </location>
</feature>
<dbReference type="Pfam" id="PF00924">
    <property type="entry name" value="MS_channel_2nd"/>
    <property type="match status" value="1"/>
</dbReference>
<dbReference type="PANTHER" id="PTHR31618:SF1">
    <property type="entry name" value="EF-HAND DOMAIN-CONTAINING PROTEIN"/>
    <property type="match status" value="1"/>
</dbReference>
<proteinExistence type="inferred from homology"/>
<dbReference type="GeneID" id="9699522"/>
<dbReference type="PROSITE" id="PS50222">
    <property type="entry name" value="EF_HAND_2"/>
    <property type="match status" value="1"/>
</dbReference>